<keyword evidence="2" id="KW-0229">DNA integration</keyword>
<dbReference type="Pfam" id="PF13495">
    <property type="entry name" value="Phage_int_SAM_4"/>
    <property type="match status" value="1"/>
</dbReference>
<dbReference type="AlphaFoldDB" id="A0A6C2UD63"/>
<dbReference type="Proteomes" id="UP000346198">
    <property type="component" value="Unassembled WGS sequence"/>
</dbReference>
<evidence type="ECO:0000259" key="7">
    <source>
        <dbReference type="PROSITE" id="PS51900"/>
    </source>
</evidence>
<dbReference type="InterPro" id="IPR002104">
    <property type="entry name" value="Integrase_catalytic"/>
</dbReference>
<keyword evidence="9" id="KW-1185">Reference proteome</keyword>
<dbReference type="GO" id="GO:0015074">
    <property type="term" value="P:DNA integration"/>
    <property type="evidence" value="ECO:0007669"/>
    <property type="project" value="UniProtKB-KW"/>
</dbReference>
<dbReference type="PANTHER" id="PTHR30349:SF64">
    <property type="entry name" value="PROPHAGE INTEGRASE INTD-RELATED"/>
    <property type="match status" value="1"/>
</dbReference>
<evidence type="ECO:0000259" key="6">
    <source>
        <dbReference type="PROSITE" id="PS51898"/>
    </source>
</evidence>
<dbReference type="InterPro" id="IPR044068">
    <property type="entry name" value="CB"/>
</dbReference>
<dbReference type="PROSITE" id="PS51898">
    <property type="entry name" value="TYR_RECOMBINASE"/>
    <property type="match status" value="1"/>
</dbReference>
<name>A0A6C2UD63_9BACT</name>
<dbReference type="Gene3D" id="1.10.443.10">
    <property type="entry name" value="Intergrase catalytic core"/>
    <property type="match status" value="1"/>
</dbReference>
<accession>A0A6C2UD63</accession>
<proteinExistence type="inferred from homology"/>
<dbReference type="InterPro" id="IPR013762">
    <property type="entry name" value="Integrase-like_cat_sf"/>
</dbReference>
<evidence type="ECO:0000313" key="8">
    <source>
        <dbReference type="EMBL" id="VGO18065.1"/>
    </source>
</evidence>
<organism evidence="8 9">
    <name type="scientific">Pontiella sulfatireligans</name>
    <dbReference type="NCBI Taxonomy" id="2750658"/>
    <lineage>
        <taxon>Bacteria</taxon>
        <taxon>Pseudomonadati</taxon>
        <taxon>Kiritimatiellota</taxon>
        <taxon>Kiritimatiellia</taxon>
        <taxon>Kiritimatiellales</taxon>
        <taxon>Pontiellaceae</taxon>
        <taxon>Pontiella</taxon>
    </lineage>
</organism>
<dbReference type="EMBL" id="CAAHFH010000001">
    <property type="protein sequence ID" value="VGO18065.1"/>
    <property type="molecule type" value="Genomic_DNA"/>
</dbReference>
<dbReference type="RefSeq" id="WP_136059595.1">
    <property type="nucleotide sequence ID" value="NZ_CAAHFH010000001.1"/>
</dbReference>
<dbReference type="GO" id="GO:0003677">
    <property type="term" value="F:DNA binding"/>
    <property type="evidence" value="ECO:0007669"/>
    <property type="project" value="UniProtKB-UniRule"/>
</dbReference>
<protein>
    <submittedName>
        <fullName evidence="8">Tyrosine recombinase XerD</fullName>
    </submittedName>
</protein>
<keyword evidence="3 5" id="KW-0238">DNA-binding</keyword>
<reference evidence="8 9" key="1">
    <citation type="submission" date="2019-04" db="EMBL/GenBank/DDBJ databases">
        <authorList>
            <person name="Van Vliet M D."/>
        </authorList>
    </citation>
    <scope>NUCLEOTIDE SEQUENCE [LARGE SCALE GENOMIC DNA]</scope>
    <source>
        <strain evidence="8 9">F21</strain>
    </source>
</reference>
<dbReference type="InterPro" id="IPR010998">
    <property type="entry name" value="Integrase_recombinase_N"/>
</dbReference>
<comment type="similarity">
    <text evidence="1">Belongs to the 'phage' integrase family.</text>
</comment>
<dbReference type="PROSITE" id="PS51900">
    <property type="entry name" value="CB"/>
    <property type="match status" value="1"/>
</dbReference>
<dbReference type="InterPro" id="IPR050090">
    <property type="entry name" value="Tyrosine_recombinase_XerCD"/>
</dbReference>
<sequence>MNNKLQNKMIEDMQLCDYCDRTQKSYSRAVRQLSNFWHVPAEEIAEQQVREYFLYCKNDQGWSASTMRIAYSGIKFFYTHTLPMDWETLRLLKIKRLTTPPTVLSINEVRLILGTARTPQARAFLATVYSCGLRLQEALNLTVHDICKERMTLHVRQGKGGKDRYIPLPKSTYNLLVEYWKTHRNKALLFQALGRDRKKGRTATTPMARSSVQQMMRRILKELPKIKKHATLHTLRHSYATHLIEAGVNLRIVQQYLGHSSLETTMIYLHVTDMGNSDAAARINRLMGGLDDA</sequence>
<dbReference type="InterPro" id="IPR004107">
    <property type="entry name" value="Integrase_SAM-like_N"/>
</dbReference>
<dbReference type="Pfam" id="PF00589">
    <property type="entry name" value="Phage_integrase"/>
    <property type="match status" value="1"/>
</dbReference>
<feature type="domain" description="Core-binding (CB)" evidence="7">
    <location>
        <begin position="10"/>
        <end position="82"/>
    </location>
</feature>
<evidence type="ECO:0000256" key="3">
    <source>
        <dbReference type="ARBA" id="ARBA00023125"/>
    </source>
</evidence>
<evidence type="ECO:0000256" key="4">
    <source>
        <dbReference type="ARBA" id="ARBA00023172"/>
    </source>
</evidence>
<evidence type="ECO:0000313" key="9">
    <source>
        <dbReference type="Proteomes" id="UP000346198"/>
    </source>
</evidence>
<dbReference type="PANTHER" id="PTHR30349">
    <property type="entry name" value="PHAGE INTEGRASE-RELATED"/>
    <property type="match status" value="1"/>
</dbReference>
<evidence type="ECO:0000256" key="5">
    <source>
        <dbReference type="PROSITE-ProRule" id="PRU01248"/>
    </source>
</evidence>
<gene>
    <name evidence="8" type="primary">xerD_1</name>
    <name evidence="8" type="ORF">SCARR_00116</name>
</gene>
<dbReference type="InterPro" id="IPR011010">
    <property type="entry name" value="DNA_brk_join_enz"/>
</dbReference>
<dbReference type="GO" id="GO:0006310">
    <property type="term" value="P:DNA recombination"/>
    <property type="evidence" value="ECO:0007669"/>
    <property type="project" value="UniProtKB-KW"/>
</dbReference>
<dbReference type="Gene3D" id="1.10.150.130">
    <property type="match status" value="1"/>
</dbReference>
<dbReference type="SUPFAM" id="SSF56349">
    <property type="entry name" value="DNA breaking-rejoining enzymes"/>
    <property type="match status" value="1"/>
</dbReference>
<evidence type="ECO:0000256" key="2">
    <source>
        <dbReference type="ARBA" id="ARBA00022908"/>
    </source>
</evidence>
<keyword evidence="4" id="KW-0233">DNA recombination</keyword>
<feature type="domain" description="Tyr recombinase" evidence="6">
    <location>
        <begin position="99"/>
        <end position="282"/>
    </location>
</feature>
<evidence type="ECO:0000256" key="1">
    <source>
        <dbReference type="ARBA" id="ARBA00008857"/>
    </source>
</evidence>